<dbReference type="EMBL" id="FOHJ01000007">
    <property type="protein sequence ID" value="SET74483.1"/>
    <property type="molecule type" value="Genomic_DNA"/>
</dbReference>
<keyword evidence="3" id="KW-1185">Reference proteome</keyword>
<reference evidence="3" key="1">
    <citation type="submission" date="2016-10" db="EMBL/GenBank/DDBJ databases">
        <authorList>
            <person name="Varghese N."/>
            <person name="Submissions S."/>
        </authorList>
    </citation>
    <scope>NUCLEOTIDE SEQUENCE [LARGE SCALE GENOMIC DNA]</scope>
    <source>
        <strain evidence="3">CGMCC 1.3566</strain>
    </source>
</reference>
<name>A0A1I0GT23_9BACI</name>
<dbReference type="RefSeq" id="WP_093135829.1">
    <property type="nucleotide sequence ID" value="NZ_FOHJ01000007.1"/>
</dbReference>
<evidence type="ECO:0000313" key="2">
    <source>
        <dbReference type="EMBL" id="SET74483.1"/>
    </source>
</evidence>
<accession>A0A1I0GT23</accession>
<evidence type="ECO:0000313" key="3">
    <source>
        <dbReference type="Proteomes" id="UP000199095"/>
    </source>
</evidence>
<protein>
    <recommendedName>
        <fullName evidence="1">DUF5643 domain-containing protein</fullName>
    </recommendedName>
</protein>
<dbReference type="OrthoDB" id="2725974at2"/>
<evidence type="ECO:0000259" key="1">
    <source>
        <dbReference type="Pfam" id="PF18705"/>
    </source>
</evidence>
<dbReference type="Proteomes" id="UP000199095">
    <property type="component" value="Unassembled WGS sequence"/>
</dbReference>
<dbReference type="InterPro" id="IPR040680">
    <property type="entry name" value="DUF5643"/>
</dbReference>
<feature type="domain" description="DUF5643" evidence="1">
    <location>
        <begin position="27"/>
        <end position="86"/>
    </location>
</feature>
<organism evidence="2 3">
    <name type="scientific">Salinibacillus kushneri</name>
    <dbReference type="NCBI Taxonomy" id="237682"/>
    <lineage>
        <taxon>Bacteria</taxon>
        <taxon>Bacillati</taxon>
        <taxon>Bacillota</taxon>
        <taxon>Bacilli</taxon>
        <taxon>Bacillales</taxon>
        <taxon>Bacillaceae</taxon>
        <taxon>Salinibacillus</taxon>
    </lineage>
</organism>
<proteinExistence type="predicted"/>
<dbReference type="STRING" id="237682.SAMN05421676_107158"/>
<sequence>MLEARLRNSSEEITIPFTITQQIPSEKTYKINQEIVIDGQRVEVLDVTVNPIRTAIRLKADSDNTKEILNYEDVQLVDEQGETWGKI</sequence>
<gene>
    <name evidence="2" type="ORF">SAMN05421676_107158</name>
</gene>
<dbReference type="AlphaFoldDB" id="A0A1I0GT23"/>
<dbReference type="Pfam" id="PF18705">
    <property type="entry name" value="DUF5643"/>
    <property type="match status" value="1"/>
</dbReference>